<dbReference type="GO" id="GO:0006002">
    <property type="term" value="P:fructose 6-phosphate metabolic process"/>
    <property type="evidence" value="ECO:0007669"/>
    <property type="project" value="TreeGrafter"/>
</dbReference>
<evidence type="ECO:0000256" key="2">
    <source>
        <dbReference type="ARBA" id="ARBA00012916"/>
    </source>
</evidence>
<evidence type="ECO:0000256" key="4">
    <source>
        <dbReference type="ARBA" id="ARBA00022679"/>
    </source>
</evidence>
<dbReference type="InterPro" id="IPR029055">
    <property type="entry name" value="Ntn_hydrolases_N"/>
</dbReference>
<dbReference type="Gene3D" id="3.60.20.10">
    <property type="entry name" value="Glutamine Phosphoribosylpyrophosphate, subunit 1, domain 1"/>
    <property type="match status" value="1"/>
</dbReference>
<dbReference type="GO" id="GO:0004360">
    <property type="term" value="F:glutamine-fructose-6-phosphate transaminase (isomerizing) activity"/>
    <property type="evidence" value="ECO:0007669"/>
    <property type="project" value="UniProtKB-EC"/>
</dbReference>
<evidence type="ECO:0000256" key="5">
    <source>
        <dbReference type="ARBA" id="ARBA00022962"/>
    </source>
</evidence>
<dbReference type="OrthoDB" id="1144at10239"/>
<keyword evidence="8" id="KW-1185">Reference proteome</keyword>
<dbReference type="EMBL" id="KC751414">
    <property type="protein sequence ID" value="AGK87023.1"/>
    <property type="molecule type" value="Genomic_DNA"/>
</dbReference>
<sequence>MCGLVAAFGNLNGTSKKIFEQLLQVDVIRGKHSTGVFGDGGATYKKALSATEFLELSKAKSIISDSTSMLVGHNRHATVGAVNDVNAHPFTHGNITLVHNGTLTDQDLLPDSKDFLVDSENICHAVNKLGAKAAFERTEGAYACIWYDSEADTLSVVRNTERPLWYVQVQGGPMYIGSEREMLLWILMKNKITFTGDYKDYFIEVPECEIITFKKQGTKVKEVSRTPFDEALSWKAWGRYDGYGAYQGNVSTIKTVPPIEKHLGLRVKDKVDVLLEASSFKAYSDSNPKSYGSAIGRMQGYPYNRCKVYNLPDIEEDTVFEVEIGALDLYNINKGINPEVNPQKLIVSCYNPVKKVQAEHTCINCGTSITEHLVQSTDVREVDGELICQNCWDNDSTVIDLFPVMEPITVIKSLKDLEAV</sequence>
<accession>R4JF71</accession>
<evidence type="ECO:0000313" key="8">
    <source>
        <dbReference type="Proteomes" id="UP000013564"/>
    </source>
</evidence>
<dbReference type="SUPFAM" id="SSF56235">
    <property type="entry name" value="N-terminal nucleophile aminohydrolases (Ntn hydrolases)"/>
    <property type="match status" value="1"/>
</dbReference>
<keyword evidence="5 7" id="KW-0315">Glutamine amidotransferase</keyword>
<dbReference type="GeneID" id="16207382"/>
<keyword evidence="3" id="KW-0032">Aminotransferase</keyword>
<organism evidence="7 8">
    <name type="scientific">Pseudoalteromonas phage RIO-1</name>
    <dbReference type="NCBI Taxonomy" id="1316739"/>
    <lineage>
        <taxon>Viruses</taxon>
        <taxon>Duplodnaviria</taxon>
        <taxon>Heunggongvirae</taxon>
        <taxon>Uroviricota</taxon>
        <taxon>Caudoviricetes</taxon>
        <taxon>Zobellviridae</taxon>
        <taxon>Melvirus</taxon>
        <taxon>Melvirus orientalis</taxon>
    </lineage>
</organism>
<evidence type="ECO:0000313" key="7">
    <source>
        <dbReference type="EMBL" id="AGK87023.1"/>
    </source>
</evidence>
<dbReference type="PANTHER" id="PTHR10937">
    <property type="entry name" value="GLUCOSAMINE--FRUCTOSE-6-PHOSPHATE AMINOTRANSFERASE, ISOMERIZING"/>
    <property type="match status" value="1"/>
</dbReference>
<dbReference type="GO" id="GO:0006487">
    <property type="term" value="P:protein N-linked glycosylation"/>
    <property type="evidence" value="ECO:0007669"/>
    <property type="project" value="TreeGrafter"/>
</dbReference>
<evidence type="ECO:0000259" key="6">
    <source>
        <dbReference type="PROSITE" id="PS51278"/>
    </source>
</evidence>
<dbReference type="GO" id="GO:0006047">
    <property type="term" value="P:UDP-N-acetylglucosamine metabolic process"/>
    <property type="evidence" value="ECO:0007669"/>
    <property type="project" value="TreeGrafter"/>
</dbReference>
<protein>
    <recommendedName>
        <fullName evidence="2">glutamine--fructose-6-phosphate transaminase (isomerizing)</fullName>
        <ecNumber evidence="2">2.6.1.16</ecNumber>
    </recommendedName>
</protein>
<dbReference type="InterPro" id="IPR017932">
    <property type="entry name" value="GATase_2_dom"/>
</dbReference>
<evidence type="ECO:0000256" key="1">
    <source>
        <dbReference type="ARBA" id="ARBA00001031"/>
    </source>
</evidence>
<dbReference type="Proteomes" id="UP000013564">
    <property type="component" value="Segment"/>
</dbReference>
<dbReference type="PANTHER" id="PTHR10937:SF0">
    <property type="entry name" value="GLUTAMINE--FRUCTOSE-6-PHOSPHATE TRANSAMINASE (ISOMERIZING)"/>
    <property type="match status" value="1"/>
</dbReference>
<dbReference type="RefSeq" id="YP_008051079.1">
    <property type="nucleotide sequence ID" value="NC_021300.1"/>
</dbReference>
<dbReference type="PROSITE" id="PS51278">
    <property type="entry name" value="GATASE_TYPE_2"/>
    <property type="match status" value="1"/>
</dbReference>
<dbReference type="KEGG" id="vg:16207382"/>
<keyword evidence="4 7" id="KW-0808">Transferase</keyword>
<dbReference type="EC" id="2.6.1.16" evidence="2"/>
<name>R4JF71_9CAUD</name>
<feature type="domain" description="Glutamine amidotransferase type-2" evidence="6">
    <location>
        <begin position="2"/>
        <end position="216"/>
    </location>
</feature>
<proteinExistence type="predicted"/>
<evidence type="ECO:0000256" key="3">
    <source>
        <dbReference type="ARBA" id="ARBA00022576"/>
    </source>
</evidence>
<reference evidence="7 8" key="1">
    <citation type="journal article" date="2013" name="J. Virol.">
        <title>Morphology, Physiological Characteristics, and Complete Sequence of Marine Bacteriophage RIO-1 Infecting Pseudoalteromonas marina.</title>
        <authorList>
            <person name="Hardies S.C."/>
            <person name="Hwang Y.J."/>
            <person name="Hwang C.Y."/>
            <person name="Jang G.I."/>
            <person name="Cho B.C."/>
        </authorList>
    </citation>
    <scope>NUCLEOTIDE SEQUENCE [LARGE SCALE GENOMIC DNA]</scope>
</reference>
<comment type="catalytic activity">
    <reaction evidence="1">
        <text>D-fructose 6-phosphate + L-glutamine = D-glucosamine 6-phosphate + L-glutamate</text>
        <dbReference type="Rhea" id="RHEA:13237"/>
        <dbReference type="ChEBI" id="CHEBI:29985"/>
        <dbReference type="ChEBI" id="CHEBI:58359"/>
        <dbReference type="ChEBI" id="CHEBI:58725"/>
        <dbReference type="ChEBI" id="CHEBI:61527"/>
        <dbReference type="EC" id="2.6.1.16"/>
    </reaction>
</comment>
<gene>
    <name evidence="7" type="ORF">RIO-1_9</name>
</gene>
<dbReference type="CDD" id="cd00352">
    <property type="entry name" value="Gn_AT_II"/>
    <property type="match status" value="1"/>
</dbReference>
<dbReference type="Pfam" id="PF13522">
    <property type="entry name" value="GATase_6"/>
    <property type="match status" value="1"/>
</dbReference>